<sequence>MDEELIIVTAPNEAGRKFIKLLIYLKRPFAVLTNNLKEERELRKLGATQIIRIHTNNTDEWVVPDHRIGRIFIFENSLNLTCRYLQICRPWTSRPIYIITRADNSPGIYRGLGANHIIHTLNGEVGFLLK</sequence>
<dbReference type="EMBL" id="WUBI01000001">
    <property type="protein sequence ID" value="MWV44419.1"/>
    <property type="molecule type" value="Genomic_DNA"/>
</dbReference>
<evidence type="ECO:0000313" key="1">
    <source>
        <dbReference type="EMBL" id="MWV44419.1"/>
    </source>
</evidence>
<comment type="caution">
    <text evidence="1">The sequence shown here is derived from an EMBL/GenBank/DDBJ whole genome shotgun (WGS) entry which is preliminary data.</text>
</comment>
<accession>A0A7X3LIL7</accession>
<name>A0A7X3LIL7_9BACL</name>
<proteinExistence type="predicted"/>
<dbReference type="Proteomes" id="UP000460318">
    <property type="component" value="Unassembled WGS sequence"/>
</dbReference>
<dbReference type="RefSeq" id="WP_160497836.1">
    <property type="nucleotide sequence ID" value="NZ_WUBI01000001.1"/>
</dbReference>
<organism evidence="1 2">
    <name type="scientific">Paenibacillus dendrobii</name>
    <dbReference type="NCBI Taxonomy" id="2691084"/>
    <lineage>
        <taxon>Bacteria</taxon>
        <taxon>Bacillati</taxon>
        <taxon>Bacillota</taxon>
        <taxon>Bacilli</taxon>
        <taxon>Bacillales</taxon>
        <taxon>Paenibacillaceae</taxon>
        <taxon>Paenibacillus</taxon>
    </lineage>
</organism>
<protein>
    <submittedName>
        <fullName evidence="1">Uncharacterized protein</fullName>
    </submittedName>
</protein>
<reference evidence="1 2" key="1">
    <citation type="submission" date="2019-12" db="EMBL/GenBank/DDBJ databases">
        <title>Paenibacillus sp. nov., an endophytic bacterium isolated from the stem of Dendrobium.</title>
        <authorList>
            <person name="Zhao R."/>
        </authorList>
    </citation>
    <scope>NUCLEOTIDE SEQUENCE [LARGE SCALE GENOMIC DNA]</scope>
    <source>
        <strain evidence="1 2">HJL G12</strain>
    </source>
</reference>
<keyword evidence="2" id="KW-1185">Reference proteome</keyword>
<gene>
    <name evidence="1" type="ORF">GRF59_12335</name>
</gene>
<dbReference type="AlphaFoldDB" id="A0A7X3LIL7"/>
<evidence type="ECO:0000313" key="2">
    <source>
        <dbReference type="Proteomes" id="UP000460318"/>
    </source>
</evidence>